<reference evidence="1" key="1">
    <citation type="submission" date="2020-05" db="EMBL/GenBank/DDBJ databases">
        <title>Large-scale comparative analyses of tick genomes elucidate their genetic diversity and vector capacities.</title>
        <authorList>
            <person name="Jia N."/>
            <person name="Wang J."/>
            <person name="Shi W."/>
            <person name="Du L."/>
            <person name="Sun Y."/>
            <person name="Zhan W."/>
            <person name="Jiang J."/>
            <person name="Wang Q."/>
            <person name="Zhang B."/>
            <person name="Ji P."/>
            <person name="Sakyi L.B."/>
            <person name="Cui X."/>
            <person name="Yuan T."/>
            <person name="Jiang B."/>
            <person name="Yang W."/>
            <person name="Lam T.T.-Y."/>
            <person name="Chang Q."/>
            <person name="Ding S."/>
            <person name="Wang X."/>
            <person name="Zhu J."/>
            <person name="Ruan X."/>
            <person name="Zhao L."/>
            <person name="Wei J."/>
            <person name="Que T."/>
            <person name="Du C."/>
            <person name="Cheng J."/>
            <person name="Dai P."/>
            <person name="Han X."/>
            <person name="Huang E."/>
            <person name="Gao Y."/>
            <person name="Liu J."/>
            <person name="Shao H."/>
            <person name="Ye R."/>
            <person name="Li L."/>
            <person name="Wei W."/>
            <person name="Wang X."/>
            <person name="Wang C."/>
            <person name="Yang T."/>
            <person name="Huo Q."/>
            <person name="Li W."/>
            <person name="Guo W."/>
            <person name="Chen H."/>
            <person name="Zhou L."/>
            <person name="Ni X."/>
            <person name="Tian J."/>
            <person name="Zhou Y."/>
            <person name="Sheng Y."/>
            <person name="Liu T."/>
            <person name="Pan Y."/>
            <person name="Xia L."/>
            <person name="Li J."/>
            <person name="Zhao F."/>
            <person name="Cao W."/>
        </authorList>
    </citation>
    <scope>NUCLEOTIDE SEQUENCE</scope>
    <source>
        <strain evidence="1">Dsil-2018</strain>
    </source>
</reference>
<protein>
    <submittedName>
        <fullName evidence="1">Uncharacterized protein</fullName>
    </submittedName>
</protein>
<comment type="caution">
    <text evidence="1">The sequence shown here is derived from an EMBL/GenBank/DDBJ whole genome shotgun (WGS) entry which is preliminary data.</text>
</comment>
<keyword evidence="2" id="KW-1185">Reference proteome</keyword>
<organism evidence="1 2">
    <name type="scientific">Dermacentor silvarum</name>
    <name type="common">Tick</name>
    <dbReference type="NCBI Taxonomy" id="543639"/>
    <lineage>
        <taxon>Eukaryota</taxon>
        <taxon>Metazoa</taxon>
        <taxon>Ecdysozoa</taxon>
        <taxon>Arthropoda</taxon>
        <taxon>Chelicerata</taxon>
        <taxon>Arachnida</taxon>
        <taxon>Acari</taxon>
        <taxon>Parasitiformes</taxon>
        <taxon>Ixodida</taxon>
        <taxon>Ixodoidea</taxon>
        <taxon>Ixodidae</taxon>
        <taxon>Rhipicephalinae</taxon>
        <taxon>Dermacentor</taxon>
    </lineage>
</organism>
<proteinExistence type="predicted"/>
<dbReference type="Proteomes" id="UP000821865">
    <property type="component" value="Chromosome 6"/>
</dbReference>
<dbReference type="EMBL" id="CM023475">
    <property type="protein sequence ID" value="KAH7945281.1"/>
    <property type="molecule type" value="Genomic_DNA"/>
</dbReference>
<evidence type="ECO:0000313" key="2">
    <source>
        <dbReference type="Proteomes" id="UP000821865"/>
    </source>
</evidence>
<accession>A0ACB8CK35</accession>
<name>A0ACB8CK35_DERSI</name>
<gene>
    <name evidence="1" type="ORF">HPB49_009028</name>
</gene>
<evidence type="ECO:0000313" key="1">
    <source>
        <dbReference type="EMBL" id="KAH7945281.1"/>
    </source>
</evidence>
<sequence length="710" mass="77279">MMCMRCVCVQRCILSVHVAPPSFIDQLPSVHGALQNSTDVSLSCRVECEPACVIEWLRAGESIDYSPQFSIQSTPHPEEPAENRFASVVSTLKFDMTQWPGGVLDRNLDNTTFTCRSSGNLVGRAVSSTTHFEVEYPPEDIEVSVQHLLVYEGNVADEITCSANSKPPSEYMWMYNDQVISDSPLLFMNYSLGRERSGNYTCVASNRHGSASYNSYIDVIYPPSCVLYTSKNSEGQVTLICEVDANPPQVNISWMLGNETIERNVYSEGLRSIYTVPDSTAPEYYGLYLCQPNNSLGGAECEYRVNGPGDAYNHVYLDDEQVMMITGIAGLIVLIFIIIIVLIVLIMKRKRRRDLNSPVKSKSKAGAEPVYQNVEGKTENGPPPIANSEPENRATYENMPFHPQRNSKGCPSTASTVTSESTVTTSASEAPSLGSCKGLKPSSSTATPPPCQRDERRPPAHYVNVMAPARAFPDPVHASINGVGLPPPRPKSTKPGSHVSTPVGSLGRRSATPMRTESRNGYRNGADGIPAHGGGYGLPASRAHSPMMMQQQPYHHYPRAALHDEDGGGGGDLPLSSTPKVHLLRTNHREGVVYADLALLNNTHKAAVLSSRREGAPTEYATLKFHQTLDNAAAVVSARLQIRKPYRPDINDELLYADMYEDVKAGRVPDPRLVKPPLPPKGGAGPPPPQPEVPPKARKKAGRSGAKSGD</sequence>